<feature type="coiled-coil region" evidence="1">
    <location>
        <begin position="138"/>
        <end position="183"/>
    </location>
</feature>
<dbReference type="EMBL" id="PGCJ01000002">
    <property type="protein sequence ID" value="PLW58531.1"/>
    <property type="molecule type" value="Genomic_DNA"/>
</dbReference>
<evidence type="ECO:0000313" key="4">
    <source>
        <dbReference type="Proteomes" id="UP000235388"/>
    </source>
</evidence>
<keyword evidence="4" id="KW-1185">Reference proteome</keyword>
<feature type="compositionally biased region" description="Polar residues" evidence="2">
    <location>
        <begin position="26"/>
        <end position="36"/>
    </location>
</feature>
<evidence type="ECO:0000256" key="2">
    <source>
        <dbReference type="SAM" id="MobiDB-lite"/>
    </source>
</evidence>
<organism evidence="3 4">
    <name type="scientific">Puccinia coronata f. sp. avenae</name>
    <dbReference type="NCBI Taxonomy" id="200324"/>
    <lineage>
        <taxon>Eukaryota</taxon>
        <taxon>Fungi</taxon>
        <taxon>Dikarya</taxon>
        <taxon>Basidiomycota</taxon>
        <taxon>Pucciniomycotina</taxon>
        <taxon>Pucciniomycetes</taxon>
        <taxon>Pucciniales</taxon>
        <taxon>Pucciniaceae</taxon>
        <taxon>Puccinia</taxon>
    </lineage>
</organism>
<keyword evidence="1" id="KW-0175">Coiled coil</keyword>
<reference evidence="3 4" key="1">
    <citation type="submission" date="2017-11" db="EMBL/GenBank/DDBJ databases">
        <title>De novo assembly and phasing of dikaryotic genomes from two isolates of Puccinia coronata f. sp. avenae, the causal agent of oat crown rust.</title>
        <authorList>
            <person name="Miller M.E."/>
            <person name="Zhang Y."/>
            <person name="Omidvar V."/>
            <person name="Sperschneider J."/>
            <person name="Schwessinger B."/>
            <person name="Raley C."/>
            <person name="Palmer J.M."/>
            <person name="Garnica D."/>
            <person name="Upadhyaya N."/>
            <person name="Rathjen J."/>
            <person name="Taylor J.M."/>
            <person name="Park R.F."/>
            <person name="Dodds P.N."/>
            <person name="Hirsch C.D."/>
            <person name="Kianian S.F."/>
            <person name="Figueroa M."/>
        </authorList>
    </citation>
    <scope>NUCLEOTIDE SEQUENCE [LARGE SCALE GENOMIC DNA]</scope>
    <source>
        <strain evidence="3">12NC29</strain>
    </source>
</reference>
<evidence type="ECO:0000313" key="3">
    <source>
        <dbReference type="EMBL" id="PLW58531.1"/>
    </source>
</evidence>
<name>A0A2N5W8G0_9BASI</name>
<gene>
    <name evidence="3" type="ORF">PCANC_00029</name>
</gene>
<proteinExistence type="predicted"/>
<feature type="region of interest" description="Disordered" evidence="2">
    <location>
        <begin position="1"/>
        <end position="73"/>
    </location>
</feature>
<accession>A0A2N5W8G0</accession>
<protein>
    <submittedName>
        <fullName evidence="3">Uncharacterized protein</fullName>
    </submittedName>
</protein>
<dbReference type="Proteomes" id="UP000235388">
    <property type="component" value="Unassembled WGS sequence"/>
</dbReference>
<sequence length="188" mass="21819">MPLRSKQPSRKTKSSSNKTEARLHQKSSSPIEQTPDPSAGEQQEEEEEDQSSDEEAPRLNMKNLLKTLENQSKQKLAKKQNKIFQEIESAQRVLVDRLDEIIQSQESELEEMVSGFLTAKAQIEEQKENLTMDIISQQQCLQSVLESLEDNMEEHLEKVHEELDSTIQQISQLDRQRKRKAREFLNTQ</sequence>
<feature type="compositionally biased region" description="Acidic residues" evidence="2">
    <location>
        <begin position="42"/>
        <end position="54"/>
    </location>
</feature>
<dbReference type="OrthoDB" id="2506794at2759"/>
<evidence type="ECO:0000256" key="1">
    <source>
        <dbReference type="SAM" id="Coils"/>
    </source>
</evidence>
<dbReference type="AlphaFoldDB" id="A0A2N5W8G0"/>
<comment type="caution">
    <text evidence="3">The sequence shown here is derived from an EMBL/GenBank/DDBJ whole genome shotgun (WGS) entry which is preliminary data.</text>
</comment>